<accession>A0A8S3YPM9</accession>
<dbReference type="GO" id="GO:0005484">
    <property type="term" value="F:SNAP receptor activity"/>
    <property type="evidence" value="ECO:0007669"/>
    <property type="project" value="TreeGrafter"/>
</dbReference>
<gene>
    <name evidence="6" type="ORF">CUNI_LOCUS4321</name>
</gene>
<dbReference type="GO" id="GO:0012505">
    <property type="term" value="C:endomembrane system"/>
    <property type="evidence" value="ECO:0007669"/>
    <property type="project" value="TreeGrafter"/>
</dbReference>
<keyword evidence="4" id="KW-1133">Transmembrane helix</keyword>
<organism evidence="6 7">
    <name type="scientific">Candidula unifasciata</name>
    <dbReference type="NCBI Taxonomy" id="100452"/>
    <lineage>
        <taxon>Eukaryota</taxon>
        <taxon>Metazoa</taxon>
        <taxon>Spiralia</taxon>
        <taxon>Lophotrochozoa</taxon>
        <taxon>Mollusca</taxon>
        <taxon>Gastropoda</taxon>
        <taxon>Heterobranchia</taxon>
        <taxon>Euthyneura</taxon>
        <taxon>Panpulmonata</taxon>
        <taxon>Eupulmonata</taxon>
        <taxon>Stylommatophora</taxon>
        <taxon>Helicina</taxon>
        <taxon>Helicoidea</taxon>
        <taxon>Geomitridae</taxon>
        <taxon>Candidula</taxon>
    </lineage>
</organism>
<dbReference type="OrthoDB" id="10035606at2759"/>
<evidence type="ECO:0000256" key="2">
    <source>
        <dbReference type="SAM" id="Coils"/>
    </source>
</evidence>
<keyword evidence="4" id="KW-0812">Transmembrane</keyword>
<evidence type="ECO:0000256" key="4">
    <source>
        <dbReference type="SAM" id="Phobius"/>
    </source>
</evidence>
<evidence type="ECO:0000256" key="1">
    <source>
        <dbReference type="ARBA" id="ARBA00009063"/>
    </source>
</evidence>
<keyword evidence="7" id="KW-1185">Reference proteome</keyword>
<dbReference type="InterPro" id="IPR045242">
    <property type="entry name" value="Syntaxin"/>
</dbReference>
<dbReference type="SMART" id="SM00397">
    <property type="entry name" value="t_SNARE"/>
    <property type="match status" value="1"/>
</dbReference>
<dbReference type="GO" id="GO:0006887">
    <property type="term" value="P:exocytosis"/>
    <property type="evidence" value="ECO:0007669"/>
    <property type="project" value="TreeGrafter"/>
</dbReference>
<dbReference type="GO" id="GO:0000149">
    <property type="term" value="F:SNARE binding"/>
    <property type="evidence" value="ECO:0007669"/>
    <property type="project" value="TreeGrafter"/>
</dbReference>
<evidence type="ECO:0000313" key="7">
    <source>
        <dbReference type="Proteomes" id="UP000678393"/>
    </source>
</evidence>
<evidence type="ECO:0000256" key="3">
    <source>
        <dbReference type="SAM" id="MobiDB-lite"/>
    </source>
</evidence>
<dbReference type="Pfam" id="PF26585">
    <property type="entry name" value="STX17_N"/>
    <property type="match status" value="1"/>
</dbReference>
<feature type="domain" description="T-SNARE coiled-coil homology" evidence="5">
    <location>
        <begin position="222"/>
        <end position="273"/>
    </location>
</feature>
<keyword evidence="4" id="KW-0472">Membrane</keyword>
<dbReference type="GO" id="GO:0006886">
    <property type="term" value="P:intracellular protein transport"/>
    <property type="evidence" value="ECO:0007669"/>
    <property type="project" value="TreeGrafter"/>
</dbReference>
<sequence>MASFDPCEKESGDNSAEITKYSIKRLELSIKKFVKVLDIDLDRLFKHTANISRLTNAEDWNGLHKEQVNATRTIQQIKANIREIEKARNQVKNEDLPEFDAKVQEVKSKAVFAMEEFMNFIGFEQKLSPQNTQPDSSGGISIGPGKADAPHAVNHLSSHSQQRDYFLTSEEQSGFMYDSFDSGSYQSPYGSLPNSLAIIPAPLLTTSLHVVPQNSQASASWEQLQENIVELNELVHEFATNVEQQGEVISNIEDNIESAHENVREGTHHLAKAAKYKSVLFPVVGAVVGGIVAGPIGLFAGVKIGGLAGAVGTAVGFAGGRFMKKHQQKISDLELRNLSDKRSLSLPDLPDNTRAESRNDI</sequence>
<dbReference type="InterPro" id="IPR010989">
    <property type="entry name" value="SNARE"/>
</dbReference>
<dbReference type="SUPFAM" id="SSF47661">
    <property type="entry name" value="t-snare proteins"/>
    <property type="match status" value="1"/>
</dbReference>
<feature type="transmembrane region" description="Helical" evidence="4">
    <location>
        <begin position="279"/>
        <end position="298"/>
    </location>
</feature>
<dbReference type="AlphaFoldDB" id="A0A8S3YPM9"/>
<comment type="similarity">
    <text evidence="1">Belongs to the syntaxin family.</text>
</comment>
<dbReference type="InterPro" id="IPR059001">
    <property type="entry name" value="STX17_N"/>
</dbReference>
<evidence type="ECO:0000313" key="6">
    <source>
        <dbReference type="EMBL" id="CAG5118763.1"/>
    </source>
</evidence>
<dbReference type="GO" id="GO:0006906">
    <property type="term" value="P:vesicle fusion"/>
    <property type="evidence" value="ECO:0007669"/>
    <property type="project" value="TreeGrafter"/>
</dbReference>
<feature type="region of interest" description="Disordered" evidence="3">
    <location>
        <begin position="128"/>
        <end position="162"/>
    </location>
</feature>
<dbReference type="SUPFAM" id="SSF58038">
    <property type="entry name" value="SNARE fusion complex"/>
    <property type="match status" value="1"/>
</dbReference>
<feature type="transmembrane region" description="Helical" evidence="4">
    <location>
        <begin position="304"/>
        <end position="323"/>
    </location>
</feature>
<feature type="coiled-coil region" evidence="2">
    <location>
        <begin position="67"/>
        <end position="94"/>
    </location>
</feature>
<evidence type="ECO:0000259" key="5">
    <source>
        <dbReference type="PROSITE" id="PS50192"/>
    </source>
</evidence>
<dbReference type="GO" id="GO:0005886">
    <property type="term" value="C:plasma membrane"/>
    <property type="evidence" value="ECO:0007669"/>
    <property type="project" value="TreeGrafter"/>
</dbReference>
<dbReference type="Proteomes" id="UP000678393">
    <property type="component" value="Unassembled WGS sequence"/>
</dbReference>
<protein>
    <recommendedName>
        <fullName evidence="5">t-SNARE coiled-coil homology domain-containing protein</fullName>
    </recommendedName>
</protein>
<dbReference type="Gene3D" id="1.20.5.110">
    <property type="match status" value="1"/>
</dbReference>
<dbReference type="InterPro" id="IPR000727">
    <property type="entry name" value="T_SNARE_dom"/>
</dbReference>
<dbReference type="GO" id="GO:0031201">
    <property type="term" value="C:SNARE complex"/>
    <property type="evidence" value="ECO:0007669"/>
    <property type="project" value="TreeGrafter"/>
</dbReference>
<dbReference type="PANTHER" id="PTHR19957:SF139">
    <property type="entry name" value="SYNTAXIN-17"/>
    <property type="match status" value="1"/>
</dbReference>
<proteinExistence type="inferred from homology"/>
<dbReference type="GO" id="GO:0048278">
    <property type="term" value="P:vesicle docking"/>
    <property type="evidence" value="ECO:0007669"/>
    <property type="project" value="TreeGrafter"/>
</dbReference>
<keyword evidence="2" id="KW-0175">Coiled coil</keyword>
<reference evidence="6" key="1">
    <citation type="submission" date="2021-04" db="EMBL/GenBank/DDBJ databases">
        <authorList>
            <consortium name="Molecular Ecology Group"/>
        </authorList>
    </citation>
    <scope>NUCLEOTIDE SEQUENCE</scope>
</reference>
<name>A0A8S3YPM9_9EUPU</name>
<dbReference type="PANTHER" id="PTHR19957">
    <property type="entry name" value="SYNTAXIN"/>
    <property type="match status" value="1"/>
</dbReference>
<dbReference type="EMBL" id="CAJHNH020000603">
    <property type="protein sequence ID" value="CAG5118763.1"/>
    <property type="molecule type" value="Genomic_DNA"/>
</dbReference>
<dbReference type="PROSITE" id="PS50192">
    <property type="entry name" value="T_SNARE"/>
    <property type="match status" value="1"/>
</dbReference>
<comment type="caution">
    <text evidence="6">The sequence shown here is derived from an EMBL/GenBank/DDBJ whole genome shotgun (WGS) entry which is preliminary data.</text>
</comment>
<dbReference type="Pfam" id="PF05739">
    <property type="entry name" value="SNARE"/>
    <property type="match status" value="1"/>
</dbReference>